<evidence type="ECO:0000313" key="2">
    <source>
        <dbReference type="EMBL" id="AIK67955.1"/>
    </source>
</evidence>
<gene>
    <name evidence="2" type="ORF">CPTMiller_0019</name>
</gene>
<keyword evidence="1" id="KW-1133">Transmembrane helix</keyword>
<proteinExistence type="predicted"/>
<accession>A0A076YKT0</accession>
<evidence type="ECO:0000313" key="3">
    <source>
        <dbReference type="Proteomes" id="UP000201263"/>
    </source>
</evidence>
<name>A0A076YKT0_9CAUD</name>
<keyword evidence="1" id="KW-0472">Membrane</keyword>
<dbReference type="GeneID" id="22113491"/>
<evidence type="ECO:0000256" key="1">
    <source>
        <dbReference type="SAM" id="Phobius"/>
    </source>
</evidence>
<reference evidence="2 3" key="1">
    <citation type="submission" date="2014-07" db="EMBL/GenBank/DDBJ databases">
        <title>Complete Genome of Citrobacter freundii Myophage Miller.</title>
        <authorList>
            <person name="Hwang K."/>
            <person name="Luna A.J."/>
            <person name="Hernandez A.C."/>
            <person name="Everett G.F.K."/>
        </authorList>
    </citation>
    <scope>NUCLEOTIDE SEQUENCE [LARGE SCALE GENOMIC DNA]</scope>
</reference>
<organism evidence="2 3">
    <name type="scientific">Citrobacter phage Miller</name>
    <dbReference type="NCBI Taxonomy" id="1527524"/>
    <lineage>
        <taxon>Viruses</taxon>
        <taxon>Duplodnaviria</taxon>
        <taxon>Heunggongvirae</taxon>
        <taxon>Uroviricota</taxon>
        <taxon>Caudoviricetes</taxon>
        <taxon>Pantevenvirales</taxon>
        <taxon>Straboviridae</taxon>
        <taxon>Pseudotevenvirus</taxon>
        <taxon>Pseudotevenvirus miller</taxon>
    </lineage>
</organism>
<keyword evidence="3" id="KW-1185">Reference proteome</keyword>
<sequence length="47" mass="5389">MFDLKEGFKVLFAFAIIGMISIVSIGLWLSYEAIVWLGEWLRLLAAR</sequence>
<protein>
    <submittedName>
        <fullName evidence="2">Uncharacterized protein</fullName>
    </submittedName>
</protein>
<keyword evidence="1" id="KW-0812">Transmembrane</keyword>
<dbReference type="EMBL" id="KM236237">
    <property type="protein sequence ID" value="AIK67955.1"/>
    <property type="molecule type" value="Genomic_DNA"/>
</dbReference>
<feature type="transmembrane region" description="Helical" evidence="1">
    <location>
        <begin position="12"/>
        <end position="31"/>
    </location>
</feature>
<dbReference type="KEGG" id="vg:22113491"/>
<dbReference type="Proteomes" id="UP000201263">
    <property type="component" value="Segment"/>
</dbReference>
<dbReference type="RefSeq" id="YP_009097621.1">
    <property type="nucleotide sequence ID" value="NC_025414.1"/>
</dbReference>